<dbReference type="HOGENOM" id="CLU_155761_1_1_9"/>
<dbReference type="AlphaFoldDB" id="G9WN72"/>
<dbReference type="Gene3D" id="3.30.2310.20">
    <property type="entry name" value="RelE-like"/>
    <property type="match status" value="1"/>
</dbReference>
<proteinExistence type="inferred from homology"/>
<organism evidence="3 4">
    <name type="scientific">Oribacterium parvum ACB1</name>
    <dbReference type="NCBI Taxonomy" id="796943"/>
    <lineage>
        <taxon>Bacteria</taxon>
        <taxon>Bacillati</taxon>
        <taxon>Bacillota</taxon>
        <taxon>Clostridia</taxon>
        <taxon>Lachnospirales</taxon>
        <taxon>Lachnospiraceae</taxon>
        <taxon>Oribacterium</taxon>
    </lineage>
</organism>
<dbReference type="InterPro" id="IPR035093">
    <property type="entry name" value="RelE/ParE_toxin_dom_sf"/>
</dbReference>
<comment type="caution">
    <text evidence="3">The sequence shown here is derived from an EMBL/GenBank/DDBJ whole genome shotgun (WGS) entry which is preliminary data.</text>
</comment>
<evidence type="ECO:0000313" key="3">
    <source>
        <dbReference type="EMBL" id="EHL11238.1"/>
    </source>
</evidence>
<dbReference type="PANTHER" id="PTHR35601:SF1">
    <property type="entry name" value="TOXIN RELE"/>
    <property type="match status" value="1"/>
</dbReference>
<keyword evidence="2" id="KW-1277">Toxin-antitoxin system</keyword>
<dbReference type="PANTHER" id="PTHR35601">
    <property type="entry name" value="TOXIN RELE"/>
    <property type="match status" value="1"/>
</dbReference>
<name>G9WN72_9FIRM</name>
<reference evidence="3" key="1">
    <citation type="submission" date="2011-08" db="EMBL/GenBank/DDBJ databases">
        <authorList>
            <consortium name="The Broad Institute Genome Sequencing Platform"/>
            <person name="Earl A."/>
            <person name="Ward D."/>
            <person name="Feldgarden M."/>
            <person name="Gevers D."/>
            <person name="Sizova M."/>
            <person name="Hazen A."/>
            <person name="Epstein S."/>
            <person name="Young S.K."/>
            <person name="Zeng Q."/>
            <person name="Gargeya S."/>
            <person name="Fitzgerald M."/>
            <person name="Haas B."/>
            <person name="Abouelleil A."/>
            <person name="Alvarado L."/>
            <person name="Arachchi H.M."/>
            <person name="Berlin A."/>
            <person name="Brown A."/>
            <person name="Chapman S.B."/>
            <person name="Chen Z."/>
            <person name="Dunbar C."/>
            <person name="Freedman E."/>
            <person name="Gearin G."/>
            <person name="Gellesch M."/>
            <person name="Goldberg J."/>
            <person name="Griggs A."/>
            <person name="Gujja S."/>
            <person name="Heiman D."/>
            <person name="Howarth C."/>
            <person name="Larson L."/>
            <person name="Lui A."/>
            <person name="MacDonald P.J.P."/>
            <person name="Montmayeur A."/>
            <person name="Murphy C."/>
            <person name="Neiman D."/>
            <person name="Pearson M."/>
            <person name="Priest M."/>
            <person name="Roberts A."/>
            <person name="Saif S."/>
            <person name="Shea T."/>
            <person name="Shenoy N."/>
            <person name="Sisk P."/>
            <person name="Stolte C."/>
            <person name="Sykes S."/>
            <person name="Wortman J."/>
            <person name="Nusbaum C."/>
            <person name="Birren B."/>
        </authorList>
    </citation>
    <scope>NUCLEOTIDE SEQUENCE</scope>
    <source>
        <strain evidence="3">ACB1</strain>
    </source>
</reference>
<protein>
    <recommendedName>
        <fullName evidence="5">Plasmid stabilization system protein</fullName>
    </recommendedName>
</protein>
<dbReference type="RefSeq" id="WP_009534665.1">
    <property type="nucleotide sequence ID" value="NZ_KE148312.1"/>
</dbReference>
<evidence type="ECO:0000313" key="4">
    <source>
        <dbReference type="Proteomes" id="UP000018461"/>
    </source>
</evidence>
<accession>G9WN72</accession>
<reference evidence="3" key="2">
    <citation type="submission" date="2013-03" db="EMBL/GenBank/DDBJ databases">
        <title>The Genome Sequence of Oribacterium sp. ACB1.</title>
        <authorList>
            <consortium name="The Broad Institute Genomics Platform"/>
            <consortium name="The Broad Institute Genome Sequencing Center for Infectious Disease"/>
            <person name="Earl A."/>
            <person name="Ward D."/>
            <person name="Feldgarden M."/>
            <person name="Gevers D."/>
            <person name="Sizova M."/>
            <person name="Hazen A."/>
            <person name="Epstein S."/>
            <person name="Walker B."/>
            <person name="Young S."/>
            <person name="Zeng Q."/>
            <person name="Gargeya S."/>
            <person name="Fitzgerald M."/>
            <person name="Haas B."/>
            <person name="Abouelleil A."/>
            <person name="Allen A.W."/>
            <person name="Alvarado L."/>
            <person name="Arachchi H.M."/>
            <person name="Berlin A.M."/>
            <person name="Chapman S.B."/>
            <person name="Gainer-Dewar J."/>
            <person name="Goldberg J."/>
            <person name="Griggs A."/>
            <person name="Gujja S."/>
            <person name="Hansen M."/>
            <person name="Howarth C."/>
            <person name="Imamovic A."/>
            <person name="Ireland A."/>
            <person name="Larimer J."/>
            <person name="McCowan C."/>
            <person name="Murphy C."/>
            <person name="Pearson M."/>
            <person name="Poon T.W."/>
            <person name="Priest M."/>
            <person name="Roberts A."/>
            <person name="Saif S."/>
            <person name="Shea T."/>
            <person name="Sisk P."/>
            <person name="Sykes S."/>
            <person name="Wortman J."/>
            <person name="Nusbaum C."/>
            <person name="Birren B."/>
        </authorList>
    </citation>
    <scope>NUCLEOTIDE SEQUENCE [LARGE SCALE GENOMIC DNA]</scope>
    <source>
        <strain evidence="3">ACB1</strain>
    </source>
</reference>
<sequence length="102" mass="11965">MSYHVETTARFDKEFKKLDKYTQQMIKSWIGKNLQNCENPRTHGKGLIAYKMSQASPTPLVKNENGQWRYRIGECRLLCLIQDQELIILALTVGRRRDIYSS</sequence>
<gene>
    <name evidence="3" type="ORF">HMPREF9625_00805</name>
</gene>
<dbReference type="Proteomes" id="UP000018461">
    <property type="component" value="Unassembled WGS sequence"/>
</dbReference>
<evidence type="ECO:0000256" key="2">
    <source>
        <dbReference type="ARBA" id="ARBA00022649"/>
    </source>
</evidence>
<evidence type="ECO:0000256" key="1">
    <source>
        <dbReference type="ARBA" id="ARBA00006226"/>
    </source>
</evidence>
<dbReference type="SUPFAM" id="SSF143011">
    <property type="entry name" value="RelE-like"/>
    <property type="match status" value="1"/>
</dbReference>
<dbReference type="STRING" id="796943.HMPREF9625_00805"/>
<dbReference type="Pfam" id="PF05016">
    <property type="entry name" value="ParE_toxin"/>
    <property type="match status" value="1"/>
</dbReference>
<dbReference type="InterPro" id="IPR007712">
    <property type="entry name" value="RelE/ParE_toxin"/>
</dbReference>
<keyword evidence="4" id="KW-1185">Reference proteome</keyword>
<dbReference type="PATRIC" id="fig|796943.3.peg.1211"/>
<comment type="similarity">
    <text evidence="1">Belongs to the RelE toxin family.</text>
</comment>
<evidence type="ECO:0008006" key="5">
    <source>
        <dbReference type="Google" id="ProtNLM"/>
    </source>
</evidence>
<dbReference type="EMBL" id="AFZC02000003">
    <property type="protein sequence ID" value="EHL11238.1"/>
    <property type="molecule type" value="Genomic_DNA"/>
</dbReference>